<dbReference type="SUPFAM" id="SSF53067">
    <property type="entry name" value="Actin-like ATPase domain"/>
    <property type="match status" value="1"/>
</dbReference>
<dbReference type="RefSeq" id="WP_345358124.1">
    <property type="nucleotide sequence ID" value="NZ_BAABII010000003.1"/>
</dbReference>
<gene>
    <name evidence="2" type="ORF">AB8O55_07770</name>
</gene>
<comment type="similarity">
    <text evidence="1">Belongs to the ROK (NagC/XylR) family.</text>
</comment>
<name>A0ABV4CH22_9PSEU</name>
<comment type="caution">
    <text evidence="2">The sequence shown here is derived from an EMBL/GenBank/DDBJ whole genome shotgun (WGS) entry which is preliminary data.</text>
</comment>
<reference evidence="2 3" key="1">
    <citation type="submission" date="2024-08" db="EMBL/GenBank/DDBJ databases">
        <title>Genome mining of Saccharopolyspora cebuensis PGLac3 from Nigerian medicinal plant.</title>
        <authorList>
            <person name="Ezeobiora C.E."/>
            <person name="Igbokwe N.H."/>
            <person name="Amin D.H."/>
            <person name="Mendie U.E."/>
        </authorList>
    </citation>
    <scope>NUCLEOTIDE SEQUENCE [LARGE SCALE GENOMIC DNA]</scope>
    <source>
        <strain evidence="2 3">PGLac3</strain>
    </source>
</reference>
<dbReference type="Gene3D" id="3.30.420.40">
    <property type="match status" value="2"/>
</dbReference>
<dbReference type="PANTHER" id="PTHR18964:SF149">
    <property type="entry name" value="BIFUNCTIONAL UDP-N-ACETYLGLUCOSAMINE 2-EPIMERASE_N-ACETYLMANNOSAMINE KINASE"/>
    <property type="match status" value="1"/>
</dbReference>
<dbReference type="InterPro" id="IPR043129">
    <property type="entry name" value="ATPase_NBD"/>
</dbReference>
<evidence type="ECO:0000313" key="3">
    <source>
        <dbReference type="Proteomes" id="UP001564626"/>
    </source>
</evidence>
<keyword evidence="3" id="KW-1185">Reference proteome</keyword>
<dbReference type="EMBL" id="JBGEHV010000010">
    <property type="protein sequence ID" value="MEY8039292.1"/>
    <property type="molecule type" value="Genomic_DNA"/>
</dbReference>
<dbReference type="Proteomes" id="UP001564626">
    <property type="component" value="Unassembled WGS sequence"/>
</dbReference>
<protein>
    <submittedName>
        <fullName evidence="2">ROK family protein</fullName>
    </submittedName>
</protein>
<dbReference type="PANTHER" id="PTHR18964">
    <property type="entry name" value="ROK (REPRESSOR, ORF, KINASE) FAMILY"/>
    <property type="match status" value="1"/>
</dbReference>
<dbReference type="Pfam" id="PF00480">
    <property type="entry name" value="ROK"/>
    <property type="match status" value="1"/>
</dbReference>
<evidence type="ECO:0000256" key="1">
    <source>
        <dbReference type="ARBA" id="ARBA00006479"/>
    </source>
</evidence>
<evidence type="ECO:0000313" key="2">
    <source>
        <dbReference type="EMBL" id="MEY8039292.1"/>
    </source>
</evidence>
<accession>A0ABV4CH22</accession>
<proteinExistence type="inferred from homology"/>
<dbReference type="InterPro" id="IPR000600">
    <property type="entry name" value="ROK"/>
</dbReference>
<organism evidence="2 3">
    <name type="scientific">Saccharopolyspora cebuensis</name>
    <dbReference type="NCBI Taxonomy" id="418759"/>
    <lineage>
        <taxon>Bacteria</taxon>
        <taxon>Bacillati</taxon>
        <taxon>Actinomycetota</taxon>
        <taxon>Actinomycetes</taxon>
        <taxon>Pseudonocardiales</taxon>
        <taxon>Pseudonocardiaceae</taxon>
        <taxon>Saccharopolyspora</taxon>
    </lineage>
</organism>
<sequence>MTAIGVDIGGTKIAAGLVVDGAIVRRTRRATPRLGSAAIFDAVAGAVAELRADGPPVTALGIGAPGIVDPVTGTVRSATDTVPGWHGAEVRAELARRTGLPVAVDNDVRAMALAECRLGAARGHDLVLHVSVGTGVGGAFSRGGVPVRGERATAGEIAHLLVPTRGAKPCGCGRDDHLEAVASGPAIAAAYTALAGGEPVELPEVERRMRAGDDRARQAVTAAGALLGRVLSGLVTALDLDAVVVGGGAARLGAALLDPVARALDAETRPPQRRTPVLPALLQRDGPVLGAALLTTAIEGEHR</sequence>